<comment type="caution">
    <text evidence="2">The sequence shown here is derived from an EMBL/GenBank/DDBJ whole genome shotgun (WGS) entry which is preliminary data.</text>
</comment>
<name>A0A211YRA2_9CREN</name>
<keyword evidence="1" id="KW-0472">Membrane</keyword>
<keyword evidence="1" id="KW-0812">Transmembrane</keyword>
<dbReference type="EMBL" id="NCQP01000001">
    <property type="protein sequence ID" value="OWJ55588.1"/>
    <property type="molecule type" value="Genomic_DNA"/>
</dbReference>
<evidence type="ECO:0000313" key="3">
    <source>
        <dbReference type="Proteomes" id="UP000196694"/>
    </source>
</evidence>
<evidence type="ECO:0000256" key="1">
    <source>
        <dbReference type="SAM" id="Phobius"/>
    </source>
</evidence>
<reference evidence="2 3" key="1">
    <citation type="submission" date="2017-05" db="EMBL/GenBank/DDBJ databases">
        <title>The draft genome of the hyperthermophilic archaeon 'Pyrodictium delaneyi strain Hulk', an iron and nitrate reducer, reveals the capacity for sulfate reduction.</title>
        <authorList>
            <person name="Demey L.M."/>
            <person name="Miller C."/>
            <person name="Manzella M."/>
            <person name="Reguera G."/>
            <person name="Kashefi K."/>
        </authorList>
    </citation>
    <scope>NUCLEOTIDE SEQUENCE [LARGE SCALE GENOMIC DNA]</scope>
    <source>
        <strain evidence="2 3">Hulk</strain>
    </source>
</reference>
<dbReference type="AlphaFoldDB" id="A0A211YRA2"/>
<protein>
    <submittedName>
        <fullName evidence="2">Uncharacterized protein</fullName>
    </submittedName>
</protein>
<feature type="transmembrane region" description="Helical" evidence="1">
    <location>
        <begin position="63"/>
        <end position="81"/>
    </location>
</feature>
<feature type="transmembrane region" description="Helical" evidence="1">
    <location>
        <begin position="16"/>
        <end position="43"/>
    </location>
</feature>
<sequence>MDVVAEPEKSFLDEPLFYAGSFAITIRRVLYGSIVAVIVLLILPKLPPGPRVWLPGLEIEAGVVHIASLVLLTPFLYLLLVDKPVRPETQLLWLILGPKTRQRKAGKRREGKSREEQEEREELRVAEKQMRLRMREGLARFSFVVSVERPTRVQVLVDGAVYREFMADGERQVLIELDEPGGHTVEVRSTEPPAVLARYRVLVER</sequence>
<accession>A0A211YRA2</accession>
<proteinExistence type="predicted"/>
<keyword evidence="1" id="KW-1133">Transmembrane helix</keyword>
<organism evidence="2 3">
    <name type="scientific">Pyrodictium delaneyi</name>
    <dbReference type="NCBI Taxonomy" id="1273541"/>
    <lineage>
        <taxon>Archaea</taxon>
        <taxon>Thermoproteota</taxon>
        <taxon>Thermoprotei</taxon>
        <taxon>Desulfurococcales</taxon>
        <taxon>Pyrodictiaceae</taxon>
        <taxon>Pyrodictium</taxon>
    </lineage>
</organism>
<dbReference type="Proteomes" id="UP000196694">
    <property type="component" value="Unassembled WGS sequence"/>
</dbReference>
<evidence type="ECO:0000313" key="2">
    <source>
        <dbReference type="EMBL" id="OWJ55588.1"/>
    </source>
</evidence>
<keyword evidence="3" id="KW-1185">Reference proteome</keyword>
<gene>
    <name evidence="2" type="ORF">Pdsh_02030</name>
</gene>